<organism evidence="7 8">
    <name type="scientific">Chitinophaga flava</name>
    <dbReference type="NCBI Taxonomy" id="2259036"/>
    <lineage>
        <taxon>Bacteria</taxon>
        <taxon>Pseudomonadati</taxon>
        <taxon>Bacteroidota</taxon>
        <taxon>Chitinophagia</taxon>
        <taxon>Chitinophagales</taxon>
        <taxon>Chitinophagaceae</taxon>
        <taxon>Chitinophaga</taxon>
    </lineage>
</organism>
<keyword evidence="3" id="KW-1015">Disulfide bond</keyword>
<comment type="subcellular location">
    <subcellularLocation>
        <location evidence="1">Cell envelope</location>
    </subcellularLocation>
</comment>
<dbReference type="SUPFAM" id="SSF52833">
    <property type="entry name" value="Thioredoxin-like"/>
    <property type="match status" value="1"/>
</dbReference>
<dbReference type="InterPro" id="IPR013766">
    <property type="entry name" value="Thioredoxin_domain"/>
</dbReference>
<dbReference type="GO" id="GO:0017004">
    <property type="term" value="P:cytochrome complex assembly"/>
    <property type="evidence" value="ECO:0007669"/>
    <property type="project" value="UniProtKB-KW"/>
</dbReference>
<comment type="caution">
    <text evidence="7">The sequence shown here is derived from an EMBL/GenBank/DDBJ whole genome shotgun (WGS) entry which is preliminary data.</text>
</comment>
<evidence type="ECO:0000259" key="6">
    <source>
        <dbReference type="PROSITE" id="PS51352"/>
    </source>
</evidence>
<evidence type="ECO:0000256" key="1">
    <source>
        <dbReference type="ARBA" id="ARBA00004196"/>
    </source>
</evidence>
<dbReference type="CDD" id="cd02966">
    <property type="entry name" value="TlpA_like_family"/>
    <property type="match status" value="1"/>
</dbReference>
<dbReference type="InterPro" id="IPR050553">
    <property type="entry name" value="Thioredoxin_ResA/DsbE_sf"/>
</dbReference>
<keyword evidence="4" id="KW-0676">Redox-active center</keyword>
<protein>
    <recommendedName>
        <fullName evidence="6">Thioredoxin domain-containing protein</fullName>
    </recommendedName>
</protein>
<name>A0A365Y056_9BACT</name>
<dbReference type="OrthoDB" id="640449at2"/>
<dbReference type="InterPro" id="IPR000866">
    <property type="entry name" value="AhpC/TSA"/>
</dbReference>
<keyword evidence="5" id="KW-0732">Signal</keyword>
<evidence type="ECO:0000256" key="5">
    <source>
        <dbReference type="SAM" id="SignalP"/>
    </source>
</evidence>
<dbReference type="PANTHER" id="PTHR42852">
    <property type="entry name" value="THIOL:DISULFIDE INTERCHANGE PROTEIN DSBE"/>
    <property type="match status" value="1"/>
</dbReference>
<evidence type="ECO:0000313" key="8">
    <source>
        <dbReference type="Proteomes" id="UP000253410"/>
    </source>
</evidence>
<evidence type="ECO:0000256" key="4">
    <source>
        <dbReference type="ARBA" id="ARBA00023284"/>
    </source>
</evidence>
<evidence type="ECO:0000256" key="3">
    <source>
        <dbReference type="ARBA" id="ARBA00023157"/>
    </source>
</evidence>
<dbReference type="EMBL" id="QFFJ01000001">
    <property type="protein sequence ID" value="RBL91215.1"/>
    <property type="molecule type" value="Genomic_DNA"/>
</dbReference>
<dbReference type="Proteomes" id="UP000253410">
    <property type="component" value="Unassembled WGS sequence"/>
</dbReference>
<sequence length="401" mass="45039">MKKTITTLSAALLALCSQAQNSKEIILQGDISGDLKGHHKIYLYSRTYKDSAAIVNGHYSFRIPFSEPVFLMLLPEYVQAERQMYVPFGILMDKPVTYTVTSDISKGMNASVVKGSEATELLRAYEQDKSTAWKKISTGLQQAFGKPWLQENDPQYEAFEKKQHELQQQHLLPILEKLVKEHPNSYASVYSLSDARQIASVEQQERLYAALSKEMKTTTPAKEFHQFTEGIRNSAIGRQVKDFSLPGPDGKVIAFSSLKGKYVLIDFWASWCAPCRKSFPHMREVYQQYKDQDFIIYSISIDKSKADWLKAVAEENNPWLQSLDNINIAGGGFAVTGVPTTYLISPEGKILMKEIGFDDTGNGNIEKKLAAIFGAAVKKPEPEKIKNENGTTKAIPMMPMQ</sequence>
<dbReference type="Gene3D" id="3.40.30.10">
    <property type="entry name" value="Glutaredoxin"/>
    <property type="match status" value="1"/>
</dbReference>
<reference evidence="7 8" key="1">
    <citation type="submission" date="2018-05" db="EMBL/GenBank/DDBJ databases">
        <title>Chitinophaga sp. K3CV102501T nov., isolated from isolated from a monsoon evergreen broad-leaved forest soil.</title>
        <authorList>
            <person name="Lv Y."/>
        </authorList>
    </citation>
    <scope>NUCLEOTIDE SEQUENCE [LARGE SCALE GENOMIC DNA]</scope>
    <source>
        <strain evidence="7 8">GDMCC 1.1325</strain>
    </source>
</reference>
<dbReference type="AlphaFoldDB" id="A0A365Y056"/>
<dbReference type="Pfam" id="PF00578">
    <property type="entry name" value="AhpC-TSA"/>
    <property type="match status" value="1"/>
</dbReference>
<dbReference type="GO" id="GO:0030313">
    <property type="term" value="C:cell envelope"/>
    <property type="evidence" value="ECO:0007669"/>
    <property type="project" value="UniProtKB-SubCell"/>
</dbReference>
<evidence type="ECO:0000256" key="2">
    <source>
        <dbReference type="ARBA" id="ARBA00022748"/>
    </source>
</evidence>
<gene>
    <name evidence="7" type="ORF">DF182_00910</name>
</gene>
<dbReference type="PROSITE" id="PS00194">
    <property type="entry name" value="THIOREDOXIN_1"/>
    <property type="match status" value="1"/>
</dbReference>
<dbReference type="PROSITE" id="PS51352">
    <property type="entry name" value="THIOREDOXIN_2"/>
    <property type="match status" value="1"/>
</dbReference>
<dbReference type="GO" id="GO:0016491">
    <property type="term" value="F:oxidoreductase activity"/>
    <property type="evidence" value="ECO:0007669"/>
    <property type="project" value="InterPro"/>
</dbReference>
<feature type="domain" description="Thioredoxin" evidence="6">
    <location>
        <begin position="234"/>
        <end position="377"/>
    </location>
</feature>
<dbReference type="InterPro" id="IPR036249">
    <property type="entry name" value="Thioredoxin-like_sf"/>
</dbReference>
<feature type="signal peptide" evidence="5">
    <location>
        <begin position="1"/>
        <end position="19"/>
    </location>
</feature>
<dbReference type="InterPro" id="IPR017937">
    <property type="entry name" value="Thioredoxin_CS"/>
</dbReference>
<accession>A0A365Y056</accession>
<keyword evidence="2" id="KW-0201">Cytochrome c-type biogenesis</keyword>
<dbReference type="GO" id="GO:0016209">
    <property type="term" value="F:antioxidant activity"/>
    <property type="evidence" value="ECO:0007669"/>
    <property type="project" value="InterPro"/>
</dbReference>
<feature type="chain" id="PRO_5016735382" description="Thioredoxin domain-containing protein" evidence="5">
    <location>
        <begin position="20"/>
        <end position="401"/>
    </location>
</feature>
<dbReference type="RefSeq" id="WP_113613814.1">
    <property type="nucleotide sequence ID" value="NZ_QFFJ01000001.1"/>
</dbReference>
<proteinExistence type="predicted"/>
<evidence type="ECO:0000313" key="7">
    <source>
        <dbReference type="EMBL" id="RBL91215.1"/>
    </source>
</evidence>
<keyword evidence="8" id="KW-1185">Reference proteome</keyword>
<dbReference type="PANTHER" id="PTHR42852:SF6">
    <property type="entry name" value="THIOL:DISULFIDE INTERCHANGE PROTEIN DSBE"/>
    <property type="match status" value="1"/>
</dbReference>